<evidence type="ECO:0000313" key="3">
    <source>
        <dbReference type="Proteomes" id="UP001075354"/>
    </source>
</evidence>
<name>A0AAV7XH74_9NEOP</name>
<feature type="region of interest" description="Disordered" evidence="1">
    <location>
        <begin position="1"/>
        <end position="50"/>
    </location>
</feature>
<dbReference type="Proteomes" id="UP001075354">
    <property type="component" value="Chromosome 11"/>
</dbReference>
<gene>
    <name evidence="2" type="ORF">ONE63_002083</name>
</gene>
<keyword evidence="3" id="KW-1185">Reference proteome</keyword>
<feature type="compositionally biased region" description="Pro residues" evidence="1">
    <location>
        <begin position="23"/>
        <end position="32"/>
    </location>
</feature>
<protein>
    <submittedName>
        <fullName evidence="2">Uncharacterized protein</fullName>
    </submittedName>
</protein>
<dbReference type="AlphaFoldDB" id="A0AAV7XH74"/>
<proteinExistence type="predicted"/>
<evidence type="ECO:0000256" key="1">
    <source>
        <dbReference type="SAM" id="MobiDB-lite"/>
    </source>
</evidence>
<comment type="caution">
    <text evidence="2">The sequence shown here is derived from an EMBL/GenBank/DDBJ whole genome shotgun (WGS) entry which is preliminary data.</text>
</comment>
<accession>A0AAV7XH74</accession>
<reference evidence="2" key="1">
    <citation type="submission" date="2022-12" db="EMBL/GenBank/DDBJ databases">
        <title>Chromosome-level genome assembly of the bean flower thrips Megalurothrips usitatus.</title>
        <authorList>
            <person name="Ma L."/>
            <person name="Liu Q."/>
            <person name="Li H."/>
            <person name="Cai W."/>
        </authorList>
    </citation>
    <scope>NUCLEOTIDE SEQUENCE</scope>
    <source>
        <strain evidence="2">Cailab_2022a</strain>
    </source>
</reference>
<feature type="compositionally biased region" description="Low complexity" evidence="1">
    <location>
        <begin position="33"/>
        <end position="42"/>
    </location>
</feature>
<organism evidence="2 3">
    <name type="scientific">Megalurothrips usitatus</name>
    <name type="common">bean blossom thrips</name>
    <dbReference type="NCBI Taxonomy" id="439358"/>
    <lineage>
        <taxon>Eukaryota</taxon>
        <taxon>Metazoa</taxon>
        <taxon>Ecdysozoa</taxon>
        <taxon>Arthropoda</taxon>
        <taxon>Hexapoda</taxon>
        <taxon>Insecta</taxon>
        <taxon>Pterygota</taxon>
        <taxon>Neoptera</taxon>
        <taxon>Paraneoptera</taxon>
        <taxon>Thysanoptera</taxon>
        <taxon>Terebrantia</taxon>
        <taxon>Thripoidea</taxon>
        <taxon>Thripidae</taxon>
        <taxon>Megalurothrips</taxon>
    </lineage>
</organism>
<evidence type="ECO:0000313" key="2">
    <source>
        <dbReference type="EMBL" id="KAJ1522944.1"/>
    </source>
</evidence>
<dbReference type="EMBL" id="JAPTSV010000011">
    <property type="protein sequence ID" value="KAJ1522944.1"/>
    <property type="molecule type" value="Genomic_DNA"/>
</dbReference>
<sequence>MMWRTHGSPRRVQPGSPCAGLRPPWPPRPPPALAVGPASQPLPATPPPHHHLPKISAFSSPCAKVIHGSYCPAAIALSLQEPQFLQDRHPLYVGHDVFARERDCVPL</sequence>